<dbReference type="RefSeq" id="WP_311190627.1">
    <property type="nucleotide sequence ID" value="NZ_CP115541.1"/>
</dbReference>
<accession>A0ABY9YLN7</accession>
<evidence type="ECO:0000313" key="2">
    <source>
        <dbReference type="EMBL" id="WNH51380.1"/>
    </source>
</evidence>
<keyword evidence="1" id="KW-1133">Transmembrane helix</keyword>
<name>A0ABY9YLN7_9GAMM</name>
<gene>
    <name evidence="2" type="ORF">PDM29_13540</name>
</gene>
<dbReference type="EMBL" id="CP115541">
    <property type="protein sequence ID" value="WNH51380.1"/>
    <property type="molecule type" value="Genomic_DNA"/>
</dbReference>
<keyword evidence="1" id="KW-0812">Transmembrane</keyword>
<reference evidence="2 3" key="1">
    <citation type="submission" date="2022-12" db="EMBL/GenBank/DDBJ databases">
        <title>Two new species, Stenotrophomonas aracearum and Stenotrophomonas oahuensis, isolated from Anthurium (Araceae family) in Hawaii.</title>
        <authorList>
            <person name="Chunag S.C."/>
            <person name="Dobhal S."/>
            <person name="Alvarez A."/>
            <person name="Arif M."/>
        </authorList>
    </citation>
    <scope>NUCLEOTIDE SEQUENCE [LARGE SCALE GENOMIC DNA]</scope>
    <source>
        <strain evidence="2 3">A5586</strain>
    </source>
</reference>
<dbReference type="Pfam" id="PF11804">
    <property type="entry name" value="DUF3325"/>
    <property type="match status" value="1"/>
</dbReference>
<dbReference type="Proteomes" id="UP001302072">
    <property type="component" value="Chromosome"/>
</dbReference>
<sequence length="108" mass="11359">MSMLAWLLAVAGFTALALSMDRHHRDVFGVLPSRWRSRGLRLAGWTALTAGMACCISGWGVAYGVIAGLGVLAAAAAPPMFWLSYRTAPRARPSPGAPPARAPRDPAS</sequence>
<feature type="transmembrane region" description="Helical" evidence="1">
    <location>
        <begin position="43"/>
        <end position="76"/>
    </location>
</feature>
<proteinExistence type="predicted"/>
<evidence type="ECO:0000256" key="1">
    <source>
        <dbReference type="SAM" id="Phobius"/>
    </source>
</evidence>
<evidence type="ECO:0000313" key="3">
    <source>
        <dbReference type="Proteomes" id="UP001302072"/>
    </source>
</evidence>
<protein>
    <submittedName>
        <fullName evidence="2">DUF3325 domain-containing protein</fullName>
    </submittedName>
</protein>
<organism evidence="2 3">
    <name type="scientific">Stenotrophomonas oahuensis</name>
    <dbReference type="NCBI Taxonomy" id="3003271"/>
    <lineage>
        <taxon>Bacteria</taxon>
        <taxon>Pseudomonadati</taxon>
        <taxon>Pseudomonadota</taxon>
        <taxon>Gammaproteobacteria</taxon>
        <taxon>Lysobacterales</taxon>
        <taxon>Lysobacteraceae</taxon>
        <taxon>Stenotrophomonas</taxon>
    </lineage>
</organism>
<keyword evidence="3" id="KW-1185">Reference proteome</keyword>
<dbReference type="InterPro" id="IPR021762">
    <property type="entry name" value="DUF3325"/>
</dbReference>
<keyword evidence="1" id="KW-0472">Membrane</keyword>